<dbReference type="InterPro" id="IPR005213">
    <property type="entry name" value="HGWP_repeat"/>
</dbReference>
<dbReference type="EMBL" id="DP000009">
    <property type="protein sequence ID" value="ABF97203.1"/>
    <property type="molecule type" value="Genomic_DNA"/>
</dbReference>
<gene>
    <name evidence="3" type="ordered locus">LOC_Os03g37430</name>
</gene>
<organism evidence="3">
    <name type="scientific">Oryza sativa subsp. japonica</name>
    <name type="common">Rice</name>
    <dbReference type="NCBI Taxonomy" id="39947"/>
    <lineage>
        <taxon>Eukaryota</taxon>
        <taxon>Viridiplantae</taxon>
        <taxon>Streptophyta</taxon>
        <taxon>Embryophyta</taxon>
        <taxon>Tracheophyta</taxon>
        <taxon>Spermatophyta</taxon>
        <taxon>Magnoliopsida</taxon>
        <taxon>Liliopsida</taxon>
        <taxon>Poales</taxon>
        <taxon>Poaceae</taxon>
        <taxon>BOP clade</taxon>
        <taxon>Oryzoideae</taxon>
        <taxon>Oryzeae</taxon>
        <taxon>Oryzinae</taxon>
        <taxon>Oryza</taxon>
        <taxon>Oryza sativa</taxon>
    </lineage>
</organism>
<evidence type="ECO:0000256" key="2">
    <source>
        <dbReference type="SAM" id="MobiDB-lite"/>
    </source>
</evidence>
<proteinExistence type="predicted"/>
<dbReference type="Pfam" id="PF03004">
    <property type="entry name" value="Transposase_24"/>
    <property type="match status" value="1"/>
</dbReference>
<dbReference type="PANTHER" id="PTHR33144">
    <property type="entry name" value="OS10G0409366 PROTEIN-RELATED"/>
    <property type="match status" value="1"/>
</dbReference>
<feature type="coiled-coil region" evidence="1">
    <location>
        <begin position="334"/>
        <end position="361"/>
    </location>
</feature>
<accession>Q10HY7</accession>
<evidence type="ECO:0000313" key="3">
    <source>
        <dbReference type="EMBL" id="ABF97203.1"/>
    </source>
</evidence>
<evidence type="ECO:0000256" key="1">
    <source>
        <dbReference type="SAM" id="Coils"/>
    </source>
</evidence>
<keyword evidence="1" id="KW-0175">Coiled coil</keyword>
<dbReference type="AlphaFoldDB" id="Q10HY7"/>
<dbReference type="InterPro" id="IPR004252">
    <property type="entry name" value="Probable_transposase_24"/>
</dbReference>
<dbReference type="PANTHER" id="PTHR33144:SF51">
    <property type="entry name" value="TRANSPOSASE TNP1_EN_SPM-LIKE DOMAIN-CONTAINING PROTEIN"/>
    <property type="match status" value="1"/>
</dbReference>
<feature type="region of interest" description="Disordered" evidence="2">
    <location>
        <begin position="512"/>
        <end position="531"/>
    </location>
</feature>
<name>Q10HY7_ORYSJ</name>
<reference evidence="3" key="2">
    <citation type="submission" date="2006-06" db="EMBL/GenBank/DDBJ databases">
        <authorList>
            <person name="Buell R."/>
            <person name="Wing R.A."/>
            <person name="McCombie W.A."/>
            <person name="Ouyang S."/>
        </authorList>
    </citation>
    <scope>NUCLEOTIDE SEQUENCE</scope>
</reference>
<sequence length="683" mass="77270">MARGPRRLRKLNLDAQSAGHVQAKEENLLYKFEALDEADAQFNDDNLHLEAQDAGNVQPTEDSEQDHSENDDIITELPLAAKRLINIIWLNGEVRQVLGNFNVKSLEQLKQGKVIEETDEHGIPNDRSGSVLGSYLGKLAQNSTFAPLDIPKWDHDLFVGPKESIVADAELFMVKMKFVYPSETKHLTRDWILMKVDKGWRSYKSRLKGRYFNPDVRTLNDILKNVPKGVNGYQWRGLVKIWYQDKHKEAKVKGKVHDIDVWDEAHKKKDEHIKALVESAYHELAKKKSTSCSGLSSKDYDEVFRRVVGKETKLRGYYDHKNWSQIRVSQGLDVNGQSEEYAMLKLQMNAMENKIEAMSADMTLMRAFIEQKFPGEDWRNIVVAEQNNEVDISEQVGNDIQHESNVEESCEHVHSTPDNVQVVQYLLDNFKIDAFQKHSISYVPAKNGCHKPSVPHEHMIAKQSSIGSFVEGLKLVRDTWNQLWHMTMELISSANANGRRFNPSIPYERTNAKQLSEESLGKRSRTSQMNVKSMVPRENVTNEAYVSEQDGTDIMNGFVHNHEEPHANENAITNNVQVIGDIGVADGKGCDRTCATTAADGIGSRPLGRRSQQPVDTPLGHTTVVGHLHLHRRLAFAAADWCLRLHGWPLMPPLLGVYDFTAGLPSSPLTGVLAYTVRGLHHR</sequence>
<protein>
    <submittedName>
        <fullName evidence="3">Uncharacterized protein</fullName>
    </submittedName>
</protein>
<dbReference type="Pfam" id="PF03578">
    <property type="entry name" value="HGWP"/>
    <property type="match status" value="1"/>
</dbReference>
<reference evidence="3" key="1">
    <citation type="journal article" date="2005" name="Genome Res.">
        <title>Sequence, annotation, and analysis of synteny between rice chromosome 3 and diverged grass species.</title>
        <authorList>
            <consortium name="Rice Chromosome 3 Sequencing Consortium"/>
            <person name="Buell C.R."/>
            <person name="Yuan Q."/>
            <person name="Ouyang S."/>
            <person name="Liu J."/>
            <person name="Zhu W."/>
            <person name="Wang A."/>
            <person name="Maiti R."/>
            <person name="Haas B."/>
            <person name="Wortman J."/>
            <person name="Pertea M."/>
            <person name="Jones K.M."/>
            <person name="Kim M."/>
            <person name="Overton L."/>
            <person name="Tsitrin T."/>
            <person name="Fadrosh D."/>
            <person name="Bera J."/>
            <person name="Weaver B."/>
            <person name="Jin S."/>
            <person name="Johri S."/>
            <person name="Reardon M."/>
            <person name="Webb K."/>
            <person name="Hill J."/>
            <person name="Moffat K."/>
            <person name="Tallon L."/>
            <person name="Van Aken S."/>
            <person name="Lewis M."/>
            <person name="Utterback T."/>
            <person name="Feldblyum T."/>
            <person name="Zismann V."/>
            <person name="Iobst S."/>
            <person name="Hsiao J."/>
            <person name="de Vazeille A.R."/>
            <person name="Salzberg S.L."/>
            <person name="White O."/>
            <person name="Fraser C."/>
            <person name="Yu Y."/>
            <person name="Kim H."/>
            <person name="Rambo T."/>
            <person name="Currie J."/>
            <person name="Collura K."/>
            <person name="Kernodle-Thompson S."/>
            <person name="Wei F."/>
            <person name="Kudrna K."/>
            <person name="Ammiraju J.S."/>
            <person name="Luo M."/>
            <person name="Goicoechea J.L."/>
            <person name="Wing R.A."/>
            <person name="Henry D."/>
            <person name="Oates R."/>
            <person name="Palmer M."/>
            <person name="Pries G."/>
            <person name="Saski C."/>
            <person name="Simmons J."/>
            <person name="Soderlund C."/>
            <person name="Nelson W."/>
            <person name="de la Bastide M."/>
            <person name="Spiegel L."/>
            <person name="Nascimento L."/>
            <person name="Huang E."/>
            <person name="Preston R."/>
            <person name="Zutavern T."/>
            <person name="Palmer L."/>
            <person name="O'Shaughnessy A."/>
            <person name="Dike S."/>
            <person name="McCombie W.R."/>
            <person name="Minx P."/>
            <person name="Cordum H."/>
            <person name="Wilson R."/>
            <person name="Jin W."/>
            <person name="Lee H.R."/>
            <person name="Jiang J."/>
            <person name="Jackson S."/>
        </authorList>
    </citation>
    <scope>NUCLEOTIDE SEQUENCE [LARGE SCALE GENOMIC DNA]</scope>
</reference>